<dbReference type="Pfam" id="PF00227">
    <property type="entry name" value="Proteasome"/>
    <property type="match status" value="1"/>
</dbReference>
<evidence type="ECO:0000256" key="2">
    <source>
        <dbReference type="PROSITE-ProRule" id="PRU00808"/>
    </source>
</evidence>
<dbReference type="OrthoDB" id="431557at2759"/>
<comment type="subcellular location">
    <subcellularLocation>
        <location evidence="3">Cytoplasm</location>
    </subcellularLocation>
    <subcellularLocation>
        <location evidence="3">Nucleus</location>
    </subcellularLocation>
</comment>
<dbReference type="AlphaFoldDB" id="A0A196SM22"/>
<dbReference type="STRING" id="478820.A0A196SM22"/>
<evidence type="ECO:0000313" key="6">
    <source>
        <dbReference type="Proteomes" id="UP000078348"/>
    </source>
</evidence>
<dbReference type="SUPFAM" id="SSF56235">
    <property type="entry name" value="N-terminal nucleophile aminohydrolases (Ntn hydrolases)"/>
    <property type="match status" value="1"/>
</dbReference>
<dbReference type="Gene3D" id="3.60.20.10">
    <property type="entry name" value="Glutamine Phosphoribosylpyrophosphate, subunit 1, domain 1"/>
    <property type="match status" value="1"/>
</dbReference>
<reference evidence="5 6" key="1">
    <citation type="submission" date="2016-05" db="EMBL/GenBank/DDBJ databases">
        <title>Nuclear genome of Blastocystis sp. subtype 1 NandII.</title>
        <authorList>
            <person name="Gentekaki E."/>
            <person name="Curtis B."/>
            <person name="Stairs C."/>
            <person name="Eme L."/>
            <person name="Herman E."/>
            <person name="Klimes V."/>
            <person name="Arias M.C."/>
            <person name="Elias M."/>
            <person name="Hilliou F."/>
            <person name="Klute M."/>
            <person name="Malik S.-B."/>
            <person name="Pightling A."/>
            <person name="Rachubinski R."/>
            <person name="Salas D."/>
            <person name="Schlacht A."/>
            <person name="Suga H."/>
            <person name="Archibald J."/>
            <person name="Ball S.G."/>
            <person name="Clark G."/>
            <person name="Dacks J."/>
            <person name="Van Der Giezen M."/>
            <person name="Tsaousis A."/>
            <person name="Roger A."/>
        </authorList>
    </citation>
    <scope>NUCLEOTIDE SEQUENCE [LARGE SCALE GENOMIC DNA]</scope>
    <source>
        <strain evidence="6">ATCC 50177 / NandII</strain>
    </source>
</reference>
<organism evidence="5 6">
    <name type="scientific">Blastocystis sp. subtype 1 (strain ATCC 50177 / NandII)</name>
    <dbReference type="NCBI Taxonomy" id="478820"/>
    <lineage>
        <taxon>Eukaryota</taxon>
        <taxon>Sar</taxon>
        <taxon>Stramenopiles</taxon>
        <taxon>Bigyra</taxon>
        <taxon>Opalozoa</taxon>
        <taxon>Opalinata</taxon>
        <taxon>Blastocystidae</taxon>
        <taxon>Blastocystis</taxon>
    </lineage>
</organism>
<dbReference type="EMBL" id="LXWW01000037">
    <property type="protein sequence ID" value="OAO17262.1"/>
    <property type="molecule type" value="Genomic_DNA"/>
</dbReference>
<proteinExistence type="inferred from homology"/>
<dbReference type="InterPro" id="IPR050115">
    <property type="entry name" value="Proteasome_alpha"/>
</dbReference>
<dbReference type="NCBIfam" id="NF003075">
    <property type="entry name" value="PRK03996.1"/>
    <property type="match status" value="1"/>
</dbReference>
<dbReference type="GO" id="GO:0005634">
    <property type="term" value="C:nucleus"/>
    <property type="evidence" value="ECO:0007669"/>
    <property type="project" value="UniProtKB-SubCell"/>
</dbReference>
<evidence type="ECO:0000256" key="1">
    <source>
        <dbReference type="ARBA" id="ARBA00022942"/>
    </source>
</evidence>
<protein>
    <recommendedName>
        <fullName evidence="3">Proteasome subunit alpha type</fullName>
    </recommendedName>
</protein>
<dbReference type="SMART" id="SM00948">
    <property type="entry name" value="Proteasome_A_N"/>
    <property type="match status" value="1"/>
</dbReference>
<sequence>MYLSRYGLRTEYDHGVSTYSPEGRLFQVEYAIESIKLGSTAIGIRTKEGVVLAVEKRLSSKLIVPSSVIKIMEIDHHIGAAMSGLVADAITLIDNARVNAANFYFNYGEPMSTESVAQSISEIMLSFGEDDDTKMSRPFGVALLIGGYTKKYGYQLFLTDSSGTYTEYKAVSIGAGCEGATDMLKDLYKPDLTLKEGIKIALSILKQVMKDKITCNNIDVATVTETGYKLFSDAEVEESLHLLD</sequence>
<name>A0A196SM22_BLAHN</name>
<dbReference type="PROSITE" id="PS51475">
    <property type="entry name" value="PROTEASOME_ALPHA_2"/>
    <property type="match status" value="1"/>
</dbReference>
<dbReference type="InterPro" id="IPR023332">
    <property type="entry name" value="Proteasome_alpha-type"/>
</dbReference>
<accession>A0A196SM22</accession>
<keyword evidence="3" id="KW-0963">Cytoplasm</keyword>
<dbReference type="Proteomes" id="UP000078348">
    <property type="component" value="Unassembled WGS sequence"/>
</dbReference>
<evidence type="ECO:0000313" key="5">
    <source>
        <dbReference type="EMBL" id="OAO17262.1"/>
    </source>
</evidence>
<keyword evidence="3" id="KW-0539">Nucleus</keyword>
<comment type="caution">
    <text evidence="5">The sequence shown here is derived from an EMBL/GenBank/DDBJ whole genome shotgun (WGS) entry which is preliminary data.</text>
</comment>
<evidence type="ECO:0000259" key="4">
    <source>
        <dbReference type="PROSITE" id="PS00388"/>
    </source>
</evidence>
<keyword evidence="1 2" id="KW-0647">Proteasome</keyword>
<gene>
    <name evidence="5" type="ORF">AV274_0973</name>
</gene>
<dbReference type="InterPro" id="IPR000426">
    <property type="entry name" value="Proteasome_asu_N"/>
</dbReference>
<dbReference type="PANTHER" id="PTHR11599">
    <property type="entry name" value="PROTEASOME SUBUNIT ALPHA/BETA"/>
    <property type="match status" value="1"/>
</dbReference>
<dbReference type="GO" id="GO:0006511">
    <property type="term" value="P:ubiquitin-dependent protein catabolic process"/>
    <property type="evidence" value="ECO:0007669"/>
    <property type="project" value="InterPro"/>
</dbReference>
<dbReference type="InterPro" id="IPR029055">
    <property type="entry name" value="Ntn_hydrolases_N"/>
</dbReference>
<evidence type="ECO:0000256" key="3">
    <source>
        <dbReference type="RuleBase" id="RU000551"/>
    </source>
</evidence>
<feature type="domain" description="Proteasome alpha-type subunits" evidence="4">
    <location>
        <begin position="12"/>
        <end position="34"/>
    </location>
</feature>
<dbReference type="PROSITE" id="PS00388">
    <property type="entry name" value="PROTEASOME_ALPHA_1"/>
    <property type="match status" value="1"/>
</dbReference>
<comment type="subunit">
    <text evidence="3">The 26S proteasome consists of a 20S proteasome core and two 19S regulatory subunits.</text>
</comment>
<comment type="similarity">
    <text evidence="2 3">Belongs to the peptidase T1A family.</text>
</comment>
<dbReference type="Pfam" id="PF10584">
    <property type="entry name" value="Proteasome_A_N"/>
    <property type="match status" value="1"/>
</dbReference>
<dbReference type="InterPro" id="IPR001353">
    <property type="entry name" value="Proteasome_sua/b"/>
</dbReference>
<dbReference type="GO" id="GO:0005737">
    <property type="term" value="C:cytoplasm"/>
    <property type="evidence" value="ECO:0007669"/>
    <property type="project" value="UniProtKB-SubCell"/>
</dbReference>
<dbReference type="GO" id="GO:0019773">
    <property type="term" value="C:proteasome core complex, alpha-subunit complex"/>
    <property type="evidence" value="ECO:0007669"/>
    <property type="project" value="UniProtKB-UniRule"/>
</dbReference>
<dbReference type="FunFam" id="3.60.20.10:FF:000054">
    <property type="entry name" value="Proteasome subunit alpha type"/>
    <property type="match status" value="1"/>
</dbReference>
<keyword evidence="6" id="KW-1185">Reference proteome</keyword>